<reference evidence="2 3" key="1">
    <citation type="submission" date="2014-01" db="EMBL/GenBank/DDBJ databases">
        <authorList>
            <person name="Dobos K."/>
            <person name="Lenaerts A."/>
            <person name="Ordway D."/>
            <person name="DeGroote M.A."/>
            <person name="Parker T."/>
            <person name="Sizemore C."/>
            <person name="Tallon L.J."/>
            <person name="Sadzewicz L.K."/>
            <person name="Sengamalay N."/>
            <person name="Fraser C.M."/>
            <person name="Hine E."/>
            <person name="Shefchek K.A."/>
            <person name="Das S.P."/>
            <person name="Tettelin H."/>
        </authorList>
    </citation>
    <scope>NUCLEOTIDE SEQUENCE [LARGE SCALE GENOMIC DNA]</scope>
    <source>
        <strain evidence="2 3">Harvey</strain>
    </source>
</reference>
<evidence type="ECO:0000313" key="3">
    <source>
        <dbReference type="Proteomes" id="UP000020681"/>
    </source>
</evidence>
<feature type="region of interest" description="Disordered" evidence="1">
    <location>
        <begin position="44"/>
        <end position="68"/>
    </location>
</feature>
<keyword evidence="3" id="KW-1185">Reference proteome</keyword>
<dbReference type="EMBL" id="JAOL01000034">
    <property type="protein sequence ID" value="EUA93886.1"/>
    <property type="molecule type" value="Genomic_DNA"/>
</dbReference>
<comment type="caution">
    <text evidence="2">The sequence shown here is derived from an EMBL/GenBank/DDBJ whole genome shotgun (WGS) entry which is preliminary data.</text>
</comment>
<sequence length="68" mass="7750">MVPYRRCRRIDSDGYLYIKDASKTWIISGGENIYRRDRRTSFTGIPASSKWRGHPPGTAGPPARGCRH</sequence>
<accession>A0ABN0R9N0</accession>
<evidence type="ECO:0000313" key="2">
    <source>
        <dbReference type="EMBL" id="EUA93886.1"/>
    </source>
</evidence>
<protein>
    <submittedName>
        <fullName evidence="2">AMP-binding enzyme family protein</fullName>
    </submittedName>
</protein>
<organism evidence="2 3">
    <name type="scientific">Mycobacterium ulcerans str. Harvey</name>
    <dbReference type="NCBI Taxonomy" id="1299332"/>
    <lineage>
        <taxon>Bacteria</taxon>
        <taxon>Bacillati</taxon>
        <taxon>Actinomycetota</taxon>
        <taxon>Actinomycetes</taxon>
        <taxon>Mycobacteriales</taxon>
        <taxon>Mycobacteriaceae</taxon>
        <taxon>Mycobacterium</taxon>
        <taxon>Mycobacterium ulcerans group</taxon>
    </lineage>
</organism>
<evidence type="ECO:0000256" key="1">
    <source>
        <dbReference type="SAM" id="MobiDB-lite"/>
    </source>
</evidence>
<name>A0ABN0R9N0_MYCUL</name>
<dbReference type="Proteomes" id="UP000020681">
    <property type="component" value="Unassembled WGS sequence"/>
</dbReference>
<proteinExistence type="predicted"/>
<gene>
    <name evidence="2" type="ORF">I551_8855</name>
</gene>